<dbReference type="OrthoDB" id="9811413at2"/>
<feature type="binding site" evidence="3">
    <location>
        <position position="136"/>
    </location>
    <ligand>
        <name>a divalent metal cation</name>
        <dbReference type="ChEBI" id="CHEBI:60240"/>
    </ligand>
</feature>
<dbReference type="GO" id="GO:0046872">
    <property type="term" value="F:metal ion binding"/>
    <property type="evidence" value="ECO:0007669"/>
    <property type="project" value="UniProtKB-KW"/>
</dbReference>
<dbReference type="AlphaFoldDB" id="A0A1V9E401"/>
<dbReference type="InterPro" id="IPR034660">
    <property type="entry name" value="DinB/YfiT-like"/>
</dbReference>
<organism evidence="4 5">
    <name type="scientific">Niastella yeongjuensis</name>
    <dbReference type="NCBI Taxonomy" id="354355"/>
    <lineage>
        <taxon>Bacteria</taxon>
        <taxon>Pseudomonadati</taxon>
        <taxon>Bacteroidota</taxon>
        <taxon>Chitinophagia</taxon>
        <taxon>Chitinophagales</taxon>
        <taxon>Chitinophagaceae</taxon>
        <taxon>Niastella</taxon>
    </lineage>
</organism>
<dbReference type="PANTHER" id="PTHR37302">
    <property type="entry name" value="SLR1116 PROTEIN"/>
    <property type="match status" value="1"/>
</dbReference>
<feature type="binding site" evidence="3">
    <location>
        <position position="49"/>
    </location>
    <ligand>
        <name>a divalent metal cation</name>
        <dbReference type="ChEBI" id="CHEBI:60240"/>
    </ligand>
</feature>
<dbReference type="Gene3D" id="1.20.120.450">
    <property type="entry name" value="dinb family like domain"/>
    <property type="match status" value="1"/>
</dbReference>
<feature type="binding site" evidence="3">
    <location>
        <position position="132"/>
    </location>
    <ligand>
        <name>a divalent metal cation</name>
        <dbReference type="ChEBI" id="CHEBI:60240"/>
    </ligand>
</feature>
<gene>
    <name evidence="4" type="ORF">A4H97_14345</name>
</gene>
<dbReference type="InterPro" id="IPR007837">
    <property type="entry name" value="DinB"/>
</dbReference>
<proteinExistence type="inferred from homology"/>
<keyword evidence="2 3" id="KW-0479">Metal-binding</keyword>
<evidence type="ECO:0000256" key="1">
    <source>
        <dbReference type="ARBA" id="ARBA00008635"/>
    </source>
</evidence>
<dbReference type="RefSeq" id="WP_081203769.1">
    <property type="nucleotide sequence ID" value="NZ_FOCZ01000007.1"/>
</dbReference>
<dbReference type="SUPFAM" id="SSF109854">
    <property type="entry name" value="DinB/YfiT-like putative metalloenzymes"/>
    <property type="match status" value="1"/>
</dbReference>
<dbReference type="PANTHER" id="PTHR37302:SF3">
    <property type="entry name" value="DAMAGE-INDUCIBLE PROTEIN DINB"/>
    <property type="match status" value="1"/>
</dbReference>
<reference evidence="5" key="1">
    <citation type="submission" date="2016-04" db="EMBL/GenBank/DDBJ databases">
        <authorList>
            <person name="Chen L."/>
            <person name="Zhuang W."/>
            <person name="Wang G."/>
        </authorList>
    </citation>
    <scope>NUCLEOTIDE SEQUENCE [LARGE SCALE GENOMIC DNA]</scope>
    <source>
        <strain evidence="5">17621</strain>
    </source>
</reference>
<accession>A0A1V9E401</accession>
<keyword evidence="5" id="KW-1185">Reference proteome</keyword>
<dbReference type="EMBL" id="LVXG01000067">
    <property type="protein sequence ID" value="OQP40791.1"/>
    <property type="molecule type" value="Genomic_DNA"/>
</dbReference>
<comment type="similarity">
    <text evidence="1">Belongs to the DinB family.</text>
</comment>
<evidence type="ECO:0000313" key="4">
    <source>
        <dbReference type="EMBL" id="OQP40791.1"/>
    </source>
</evidence>
<dbReference type="STRING" id="354355.SAMN05660816_04186"/>
<evidence type="ECO:0000256" key="2">
    <source>
        <dbReference type="ARBA" id="ARBA00022723"/>
    </source>
</evidence>
<comment type="caution">
    <text evidence="4">The sequence shown here is derived from an EMBL/GenBank/DDBJ whole genome shotgun (WGS) entry which is preliminary data.</text>
</comment>
<name>A0A1V9E401_9BACT</name>
<dbReference type="Proteomes" id="UP000192610">
    <property type="component" value="Unassembled WGS sequence"/>
</dbReference>
<dbReference type="Pfam" id="PF05163">
    <property type="entry name" value="DinB"/>
    <property type="match status" value="1"/>
</dbReference>
<evidence type="ECO:0000256" key="3">
    <source>
        <dbReference type="PIRSR" id="PIRSR607837-1"/>
    </source>
</evidence>
<evidence type="ECO:0000313" key="5">
    <source>
        <dbReference type="Proteomes" id="UP000192610"/>
    </source>
</evidence>
<sequence length="164" mass="18927">MHKAYFSELTDYLIWADGNIVEWLHQIDDTQWEQTITSSFPSIKQTALHIVSAERIWLDYWTKTPDPVFLSAQFTGTKSDLIAIWMQISAGLKSFVDAYAEKDYLQPVTFKWPGGGESTMAFWQTFSHFINHATYHRGQLVTMLRQAGFTKLSSTDLAGYYRLI</sequence>
<protein>
    <submittedName>
        <fullName evidence="4">Damage-inducible protein DinB</fullName>
    </submittedName>
</protein>